<dbReference type="AlphaFoldDB" id="A0A9P4R8F9"/>
<organism evidence="2 3">
    <name type="scientific">Polyplosphaeria fusca</name>
    <dbReference type="NCBI Taxonomy" id="682080"/>
    <lineage>
        <taxon>Eukaryota</taxon>
        <taxon>Fungi</taxon>
        <taxon>Dikarya</taxon>
        <taxon>Ascomycota</taxon>
        <taxon>Pezizomycotina</taxon>
        <taxon>Dothideomycetes</taxon>
        <taxon>Pleosporomycetidae</taxon>
        <taxon>Pleosporales</taxon>
        <taxon>Tetraplosphaeriaceae</taxon>
        <taxon>Polyplosphaeria</taxon>
    </lineage>
</organism>
<gene>
    <name evidence="2" type="ORF">EJ04DRAFT_51102</name>
</gene>
<name>A0A9P4R8F9_9PLEO</name>
<evidence type="ECO:0000313" key="2">
    <source>
        <dbReference type="EMBL" id="KAF2738366.1"/>
    </source>
</evidence>
<evidence type="ECO:0000313" key="3">
    <source>
        <dbReference type="Proteomes" id="UP000799444"/>
    </source>
</evidence>
<accession>A0A9P4R8F9</accession>
<protein>
    <submittedName>
        <fullName evidence="2">Uncharacterized protein</fullName>
    </submittedName>
</protein>
<keyword evidence="3" id="KW-1185">Reference proteome</keyword>
<comment type="caution">
    <text evidence="2">The sequence shown here is derived from an EMBL/GenBank/DDBJ whole genome shotgun (WGS) entry which is preliminary data.</text>
</comment>
<dbReference type="Proteomes" id="UP000799444">
    <property type="component" value="Unassembled WGS sequence"/>
</dbReference>
<feature type="region of interest" description="Disordered" evidence="1">
    <location>
        <begin position="23"/>
        <end position="44"/>
    </location>
</feature>
<evidence type="ECO:0000256" key="1">
    <source>
        <dbReference type="SAM" id="MobiDB-lite"/>
    </source>
</evidence>
<sequence>MGVPNASPSHRDLEPGLAAMRRTGTSFLPHSQPPGYRKSHSSSANRVAKVVWEVIKLKCEAFHNPPFVKDDLPDEKARHEESNKMEPASWLRSSLCFLRADMACSARLLHGRRPHSLPDLLCLQLSLHSLSHS</sequence>
<proteinExistence type="predicted"/>
<dbReference type="EMBL" id="ML996109">
    <property type="protein sequence ID" value="KAF2738366.1"/>
    <property type="molecule type" value="Genomic_DNA"/>
</dbReference>
<reference evidence="2" key="1">
    <citation type="journal article" date="2020" name="Stud. Mycol.">
        <title>101 Dothideomycetes genomes: a test case for predicting lifestyles and emergence of pathogens.</title>
        <authorList>
            <person name="Haridas S."/>
            <person name="Albert R."/>
            <person name="Binder M."/>
            <person name="Bloem J."/>
            <person name="Labutti K."/>
            <person name="Salamov A."/>
            <person name="Andreopoulos B."/>
            <person name="Baker S."/>
            <person name="Barry K."/>
            <person name="Bills G."/>
            <person name="Bluhm B."/>
            <person name="Cannon C."/>
            <person name="Castanera R."/>
            <person name="Culley D."/>
            <person name="Daum C."/>
            <person name="Ezra D."/>
            <person name="Gonzalez J."/>
            <person name="Henrissat B."/>
            <person name="Kuo A."/>
            <person name="Liang C."/>
            <person name="Lipzen A."/>
            <person name="Lutzoni F."/>
            <person name="Magnuson J."/>
            <person name="Mondo S."/>
            <person name="Nolan M."/>
            <person name="Ohm R."/>
            <person name="Pangilinan J."/>
            <person name="Park H.-J."/>
            <person name="Ramirez L."/>
            <person name="Alfaro M."/>
            <person name="Sun H."/>
            <person name="Tritt A."/>
            <person name="Yoshinaga Y."/>
            <person name="Zwiers L.-H."/>
            <person name="Turgeon B."/>
            <person name="Goodwin S."/>
            <person name="Spatafora J."/>
            <person name="Crous P."/>
            <person name="Grigoriev I."/>
        </authorList>
    </citation>
    <scope>NUCLEOTIDE SEQUENCE</scope>
    <source>
        <strain evidence="2">CBS 125425</strain>
    </source>
</reference>